<feature type="transmembrane region" description="Helical" evidence="1">
    <location>
        <begin position="58"/>
        <end position="75"/>
    </location>
</feature>
<keyword evidence="1" id="KW-0812">Transmembrane</keyword>
<organism evidence="3">
    <name type="scientific">Rhizophora mucronata</name>
    <name type="common">Asiatic mangrove</name>
    <dbReference type="NCBI Taxonomy" id="61149"/>
    <lineage>
        <taxon>Eukaryota</taxon>
        <taxon>Viridiplantae</taxon>
        <taxon>Streptophyta</taxon>
        <taxon>Embryophyta</taxon>
        <taxon>Tracheophyta</taxon>
        <taxon>Spermatophyta</taxon>
        <taxon>Magnoliopsida</taxon>
        <taxon>eudicotyledons</taxon>
        <taxon>Gunneridae</taxon>
        <taxon>Pentapetalae</taxon>
        <taxon>rosids</taxon>
        <taxon>fabids</taxon>
        <taxon>Malpighiales</taxon>
        <taxon>Rhizophoraceae</taxon>
        <taxon>Rhizophora</taxon>
    </lineage>
</organism>
<evidence type="ECO:0000313" key="3">
    <source>
        <dbReference type="EMBL" id="MBX30964.1"/>
    </source>
</evidence>
<keyword evidence="1" id="KW-0472">Membrane</keyword>
<name>A0A2P2ML69_RHIMU</name>
<evidence type="ECO:0000259" key="2">
    <source>
        <dbReference type="Pfam" id="PF03151"/>
    </source>
</evidence>
<sequence>MVISSVNQPIDKELLVLLTPVAFCHALGHVMSNVSFAAVAVSFTHTIKGTVIGWQRKSHLQIVLIYSIFLYSLYIHEKKMCKCRMSVSTK</sequence>
<feature type="domain" description="Sugar phosphate transporter" evidence="2">
    <location>
        <begin position="8"/>
        <end position="50"/>
    </location>
</feature>
<evidence type="ECO:0000256" key="1">
    <source>
        <dbReference type="SAM" id="Phobius"/>
    </source>
</evidence>
<proteinExistence type="predicted"/>
<dbReference type="AlphaFoldDB" id="A0A2P2ML69"/>
<reference evidence="3" key="1">
    <citation type="submission" date="2018-02" db="EMBL/GenBank/DDBJ databases">
        <title>Rhizophora mucronata_Transcriptome.</title>
        <authorList>
            <person name="Meera S.P."/>
            <person name="Sreeshan A."/>
            <person name="Augustine A."/>
        </authorList>
    </citation>
    <scope>NUCLEOTIDE SEQUENCE</scope>
    <source>
        <tissue evidence="3">Leaf</tissue>
    </source>
</reference>
<dbReference type="EMBL" id="GGEC01050480">
    <property type="protein sequence ID" value="MBX30964.1"/>
    <property type="molecule type" value="Transcribed_RNA"/>
</dbReference>
<keyword evidence="1" id="KW-1133">Transmembrane helix</keyword>
<dbReference type="Pfam" id="PF03151">
    <property type="entry name" value="TPT"/>
    <property type="match status" value="1"/>
</dbReference>
<accession>A0A2P2ML69</accession>
<protein>
    <recommendedName>
        <fullName evidence="2">Sugar phosphate transporter domain-containing protein</fullName>
    </recommendedName>
</protein>
<dbReference type="InterPro" id="IPR004853">
    <property type="entry name" value="Sugar_P_trans_dom"/>
</dbReference>